<dbReference type="RefSeq" id="NP_192975.1">
    <property type="nucleotide sequence ID" value="NM_117308.2"/>
</dbReference>
<proteinExistence type="predicted"/>
<dbReference type="Araport" id="AT4G12380"/>
<reference evidence="3" key="3">
    <citation type="submission" date="1999-06" db="EMBL/GenBank/DDBJ databases">
        <authorList>
            <person name="EU Arabidopsis sequencing project"/>
        </authorList>
    </citation>
    <scope>NUCLEOTIDE SEQUENCE</scope>
</reference>
<reference evidence="5" key="7">
    <citation type="journal article" date="2017" name="Plant J.">
        <title>Araport11: a complete reannotation of the Arabidopsis thaliana reference genome.</title>
        <authorList>
            <person name="Cheng C.Y."/>
            <person name="Krishnakumar V."/>
            <person name="Chan A.P."/>
            <person name="Thibaud-Nissen F."/>
            <person name="Schobel S."/>
            <person name="Town C.D."/>
        </authorList>
    </citation>
    <scope>GENOME REANNOTATION</scope>
    <source>
        <strain evidence="5">cv. Columbia</strain>
    </source>
</reference>
<name>Q9STH3_ARATH</name>
<reference evidence="2" key="5">
    <citation type="submission" date="2011-02" db="EMBL/GenBank/DDBJ databases">
        <authorList>
            <consortium name="TAIR"/>
            <person name="Swarbreck D."/>
            <person name="Lamesch P."/>
            <person name="Wilks C."/>
            <person name="Huala E."/>
        </authorList>
    </citation>
    <scope>NUCLEOTIDE SEQUENCE</scope>
</reference>
<dbReference type="EMBL" id="AL161534">
    <property type="protein sequence ID" value="CAB78281.1"/>
    <property type="molecule type" value="Genomic_DNA"/>
</dbReference>
<gene>
    <name evidence="3" type="primary">T4C9.220</name>
    <name evidence="1 2" type="ordered locus">At4g12380</name>
    <name evidence="2" type="ORF">T1P17.1</name>
</gene>
<dbReference type="GeneID" id="826847"/>
<dbReference type="AlphaFoldDB" id="Q9STH3"/>
<dbReference type="ExpressionAtlas" id="Q9STH3">
    <property type="expression patterns" value="baseline and differential"/>
</dbReference>
<dbReference type="Proteomes" id="UP000006548">
    <property type="component" value="Chromosome 4"/>
</dbReference>
<evidence type="ECO:0000313" key="4">
    <source>
        <dbReference type="EMBL" id="CAB78281.1"/>
    </source>
</evidence>
<reference evidence="2" key="6">
    <citation type="submission" date="2016-05" db="EMBL/GenBank/DDBJ databases">
        <authorList>
            <person name="Krishnakumar V."/>
            <person name="Cheng C.-Y."/>
            <person name="Chan A.P."/>
            <person name="Schobel S."/>
            <person name="Kim M."/>
            <person name="Ferlanti E.S."/>
            <person name="Belyaeva I."/>
            <person name="Rosen B.D."/>
            <person name="Micklem G."/>
            <person name="Miller J.R."/>
            <person name="Vaughn M."/>
            <person name="Town C.D."/>
        </authorList>
    </citation>
    <scope>NUCLEOTIDE SEQUENCE</scope>
</reference>
<evidence type="ECO:0000313" key="1">
    <source>
        <dbReference type="Araport" id="AT4G12380"/>
    </source>
</evidence>
<evidence type="ECO:0000313" key="5">
    <source>
        <dbReference type="Proteomes" id="UP000006548"/>
    </source>
</evidence>
<protein>
    <submittedName>
        <fullName evidence="4">Uncharacterized protein AT4g12380</fullName>
    </submittedName>
    <submittedName>
        <fullName evidence="3">Uncharacterized protein T4C9.220</fullName>
    </submittedName>
</protein>
<evidence type="ECO:0000313" key="3">
    <source>
        <dbReference type="EMBL" id="CAB45985.1"/>
    </source>
</evidence>
<dbReference type="HOGENOM" id="CLU_1654546_0_0_1"/>
<dbReference type="PIR" id="T48148">
    <property type="entry name" value="T48148"/>
</dbReference>
<evidence type="ECO:0000313" key="2">
    <source>
        <dbReference type="EMBL" id="AEE83121.1"/>
    </source>
</evidence>
<dbReference type="EMBL" id="AL080318">
    <property type="protein sequence ID" value="CAB45985.1"/>
    <property type="molecule type" value="Genomic_DNA"/>
</dbReference>
<reference evidence="3" key="2">
    <citation type="submission" date="1999-06" db="EMBL/GenBank/DDBJ databases">
        <authorList>
            <person name="Bevan M."/>
            <person name="Peters S.A."/>
            <person name="van Staveren M."/>
            <person name="Dirkse W."/>
            <person name="Stiekema W."/>
            <person name="Bancroft I."/>
            <person name="Mewes H.W."/>
            <person name="Mayer K.F.X."/>
            <person name="Lemcke K."/>
            <person name="Mannhaupt G."/>
            <person name="Schueller C."/>
        </authorList>
    </citation>
    <scope>NUCLEOTIDE SEQUENCE</scope>
</reference>
<accession>Q9STH3</accession>
<dbReference type="KEGG" id="ath:AT4G12380"/>
<sequence length="160" mass="18483">MTYKRLMLLHKKRKNKQMKTEIEIRNVPDTEINQEQKNKEEEKRLKSALEGEEEGSDCFVFFGSYDVSYSNGLINISMGRVSYRFVIYKTKFIPVMNEDFLTKVTWGLGVVQALESYVGLWLLCSSHQLVTRSPARHQVISSLPRHSARSPAVQLVVSRL</sequence>
<reference evidence="2 5" key="1">
    <citation type="journal article" date="1999" name="Nature">
        <title>Sequence and analysis of chromosome 4 of the plant Arabidopsis thaliana.</title>
        <authorList>
            <consortium name="EU"/>
            <consortium name="CSHL and WU Arabidopsis Sequencing Project"/>
            <person name="Mayer K."/>
            <person name="Schuller C."/>
            <person name="Wambutt R."/>
            <person name="Murphy G."/>
            <person name="Volckaert G."/>
            <person name="Pohl T."/>
            <person name="Dusterhoft A."/>
            <person name="Stiekema W."/>
            <person name="Entian K.D."/>
            <person name="Terryn N."/>
            <person name="Harris B."/>
            <person name="Ansorge W."/>
            <person name="Brandt P."/>
            <person name="Grivell L."/>
            <person name="Rieger M."/>
            <person name="Weichselgartner M."/>
            <person name="de Simone V."/>
            <person name="Obermaier B."/>
            <person name="Mache R."/>
            <person name="Muller M."/>
            <person name="Kreis M."/>
            <person name="Delseny M."/>
            <person name="Puigdomenech P."/>
            <person name="Watson M."/>
            <person name="Schmidtheini T."/>
            <person name="Reichert B."/>
            <person name="Portatelle D."/>
            <person name="Perez-Alonso M."/>
            <person name="Boutry M."/>
            <person name="Bancroft I."/>
            <person name="Vos P."/>
            <person name="Hoheisel J."/>
            <person name="Zimmermann W."/>
            <person name="Wedler H."/>
            <person name="Ridley P."/>
            <person name="Langham S.A."/>
            <person name="McCullagh B."/>
            <person name="Bilham L."/>
            <person name="Robben J."/>
            <person name="Van der Schueren J."/>
            <person name="Grymonprez B."/>
            <person name="Chuang Y.J."/>
            <person name="Vandenbussche F."/>
            <person name="Braeken M."/>
            <person name="Weltjens I."/>
            <person name="Voet M."/>
            <person name="Bastiaens I."/>
            <person name="Aert R."/>
            <person name="Defoor E."/>
            <person name="Weitzenegger T."/>
            <person name="Bothe G."/>
            <person name="Ramsperger U."/>
            <person name="Hilbert H."/>
            <person name="Braun M."/>
            <person name="Holzer E."/>
            <person name="Brandt A."/>
            <person name="Peters S."/>
            <person name="van Staveren M."/>
            <person name="Dirske W."/>
            <person name="Mooijman P."/>
            <person name="Klein Lankhorst R."/>
            <person name="Rose M."/>
            <person name="Hauf J."/>
            <person name="Kotter P."/>
            <person name="Berneiser S."/>
            <person name="Hempel S."/>
            <person name="Feldpausch M."/>
            <person name="Lamberth S."/>
            <person name="Van den Daele H."/>
            <person name="De Keyser A."/>
            <person name="Buysshaert C."/>
            <person name="Gielen J."/>
            <person name="Villarroel R."/>
            <person name="De Clercq R."/>
            <person name="Van Montagu M."/>
            <person name="Rogers J."/>
            <person name="Cronin A."/>
            <person name="Quail M."/>
            <person name="Bray-Allen S."/>
            <person name="Clark L."/>
            <person name="Doggett J."/>
            <person name="Hall S."/>
            <person name="Kay M."/>
            <person name="Lennard N."/>
            <person name="McLay K."/>
            <person name="Mayes R."/>
            <person name="Pettett A."/>
            <person name="Rajandream M.A."/>
            <person name="Lyne M."/>
            <person name="Benes V."/>
            <person name="Rechmann S."/>
            <person name="Borkova D."/>
            <person name="Blocker H."/>
            <person name="Scharfe M."/>
            <person name="Grimm M."/>
            <person name="Lohnert T.H."/>
            <person name="Dose S."/>
            <person name="de Haan M."/>
            <person name="Maarse A."/>
            <person name="Schafer M."/>
            <person name="Muller-Auer S."/>
            <person name="Gabel C."/>
            <person name="Fuchs M."/>
            <person name="Fartmann B."/>
            <person name="Granderath K."/>
            <person name="Dauner D."/>
            <person name="Herzl A."/>
            <person name="Neumann S."/>
            <person name="Argiriou A."/>
            <person name="Vitale D."/>
            <person name="Liguori R."/>
            <person name="Piravandi E."/>
            <person name="Massenet O."/>
            <person name="Quigley F."/>
            <person name="Clabauld G."/>
            <person name="Mundlein A."/>
            <person name="Felber R."/>
            <person name="Schnabl S."/>
            <person name="Hiller R."/>
            <person name="Schmidt W."/>
            <person name="Lecharny A."/>
            <person name="Aubourg S."/>
            <person name="Chefdor F."/>
            <person name="Cooke R."/>
            <person name="Berger C."/>
            <person name="Montfort A."/>
            <person name="Casacuberta E."/>
            <person name="Gibbons T."/>
            <person name="Weber N."/>
            <person name="Vandenbol M."/>
            <person name="Bargues M."/>
            <person name="Terol J."/>
            <person name="Torres A."/>
            <person name="Perez-Perez A."/>
            <person name="Purnelle B."/>
            <person name="Bent E."/>
            <person name="Johnson S."/>
            <person name="Tacon D."/>
            <person name="Jesse T."/>
            <person name="Heijnen L."/>
            <person name="Schwarz S."/>
            <person name="Scholler P."/>
            <person name="Heber S."/>
            <person name="Francs P."/>
            <person name="Bielke C."/>
            <person name="Frishman D."/>
            <person name="Haase D."/>
            <person name="Lemcke K."/>
            <person name="Mewes H.W."/>
            <person name="Stocker S."/>
            <person name="Zaccaria P."/>
            <person name="Bevan M."/>
            <person name="Wilson R.K."/>
            <person name="de la Bastide M."/>
            <person name="Habermann K."/>
            <person name="Parnell L."/>
            <person name="Dedhia N."/>
            <person name="Gnoj L."/>
            <person name="Schutz K."/>
            <person name="Huang E."/>
            <person name="Spiegel L."/>
            <person name="Sehkon M."/>
            <person name="Murray J."/>
            <person name="Sheet P."/>
            <person name="Cordes M."/>
            <person name="Abu-Threideh J."/>
            <person name="Stoneking T."/>
            <person name="Kalicki J."/>
            <person name="Graves T."/>
            <person name="Harmon G."/>
            <person name="Edwards J."/>
            <person name="Latreille P."/>
            <person name="Courtney L."/>
            <person name="Cloud J."/>
            <person name="Abbott A."/>
            <person name="Scott K."/>
            <person name="Johnson D."/>
            <person name="Minx P."/>
            <person name="Bentley D."/>
            <person name="Fulton B."/>
            <person name="Miller N."/>
            <person name="Greco T."/>
            <person name="Kemp K."/>
            <person name="Kramer J."/>
            <person name="Fulton L."/>
            <person name="Mardis E."/>
            <person name="Dante M."/>
            <person name="Pepin K."/>
            <person name="Hillier L."/>
            <person name="Nelson J."/>
            <person name="Spieth J."/>
            <person name="Ryan E."/>
            <person name="Andrews S."/>
            <person name="Geisel C."/>
            <person name="Layman D."/>
            <person name="Du H."/>
            <person name="Ali J."/>
            <person name="Berghoff A."/>
            <person name="Jones K."/>
            <person name="Drone K."/>
            <person name="Cotton M."/>
            <person name="Joshu C."/>
            <person name="Antonoiu B."/>
            <person name="Zidanic M."/>
            <person name="Strong C."/>
            <person name="Sun H."/>
            <person name="Lamar B."/>
            <person name="Yordan C."/>
            <person name="Ma P."/>
            <person name="Zhong J."/>
            <person name="Preston R."/>
            <person name="Vil D."/>
            <person name="Shekher M."/>
            <person name="Matero A."/>
            <person name="Shah R."/>
            <person name="Swaby I.K."/>
            <person name="O'Shaughnessy A."/>
            <person name="Rodriguez M."/>
            <person name="Hoffmann J."/>
            <person name="Till S."/>
            <person name="Granat S."/>
            <person name="Shohdy N."/>
            <person name="Hasegawa A."/>
            <person name="Hameed A."/>
            <person name="Lodhi M."/>
            <person name="Johnson A."/>
            <person name="Chen E."/>
            <person name="Marra M."/>
            <person name="Martienssen R."/>
            <person name="McCombie W.R."/>
        </authorList>
    </citation>
    <scope>NUCLEOTIDE SEQUENCE [LARGE SCALE GENOMIC DNA]</scope>
    <source>
        <strain evidence="5">cv. Columbia</strain>
    </source>
</reference>
<keyword evidence="5" id="KW-1185">Reference proteome</keyword>
<dbReference type="PaxDb" id="3702-AT4G12380.1"/>
<dbReference type="EMBL" id="CP002687">
    <property type="protein sequence ID" value="AEE83121.1"/>
    <property type="molecule type" value="Genomic_DNA"/>
</dbReference>
<reference evidence="4" key="4">
    <citation type="submission" date="2000-03" db="EMBL/GenBank/DDBJ databases">
        <authorList>
            <person name="Peters S.A."/>
            <person name="van Staveren M."/>
            <person name="Dirkse W."/>
            <person name="Stiekema W."/>
            <person name="Mewes H.W."/>
            <person name="Lemcke K."/>
            <person name="Mayer K.F.X."/>
        </authorList>
    </citation>
    <scope>NUCLEOTIDE SEQUENCE</scope>
</reference>
<dbReference type="TAIR" id="AT4G12380"/>
<organism evidence="3">
    <name type="scientific">Arabidopsis thaliana</name>
    <name type="common">Mouse-ear cress</name>
    <dbReference type="NCBI Taxonomy" id="3702"/>
    <lineage>
        <taxon>Eukaryota</taxon>
        <taxon>Viridiplantae</taxon>
        <taxon>Streptophyta</taxon>
        <taxon>Embryophyta</taxon>
        <taxon>Tracheophyta</taxon>
        <taxon>Spermatophyta</taxon>
        <taxon>Magnoliopsida</taxon>
        <taxon>eudicotyledons</taxon>
        <taxon>Gunneridae</taxon>
        <taxon>Pentapetalae</taxon>
        <taxon>rosids</taxon>
        <taxon>malvids</taxon>
        <taxon>Brassicales</taxon>
        <taxon>Brassicaceae</taxon>
        <taxon>Camelineae</taxon>
        <taxon>Arabidopsis</taxon>
    </lineage>
</organism>